<feature type="region of interest" description="Disordered" evidence="1">
    <location>
        <begin position="1"/>
        <end position="21"/>
    </location>
</feature>
<evidence type="ECO:0000313" key="2">
    <source>
        <dbReference type="EMBL" id="OQU92356.1"/>
    </source>
</evidence>
<dbReference type="Proteomes" id="UP000000768">
    <property type="component" value="Chromosome 1"/>
</dbReference>
<evidence type="ECO:0000313" key="3">
    <source>
        <dbReference type="Proteomes" id="UP000000768"/>
    </source>
</evidence>
<reference evidence="2 3" key="1">
    <citation type="journal article" date="2009" name="Nature">
        <title>The Sorghum bicolor genome and the diversification of grasses.</title>
        <authorList>
            <person name="Paterson A.H."/>
            <person name="Bowers J.E."/>
            <person name="Bruggmann R."/>
            <person name="Dubchak I."/>
            <person name="Grimwood J."/>
            <person name="Gundlach H."/>
            <person name="Haberer G."/>
            <person name="Hellsten U."/>
            <person name="Mitros T."/>
            <person name="Poliakov A."/>
            <person name="Schmutz J."/>
            <person name="Spannagl M."/>
            <person name="Tang H."/>
            <person name="Wang X."/>
            <person name="Wicker T."/>
            <person name="Bharti A.K."/>
            <person name="Chapman J."/>
            <person name="Feltus F.A."/>
            <person name="Gowik U."/>
            <person name="Grigoriev I.V."/>
            <person name="Lyons E."/>
            <person name="Maher C.A."/>
            <person name="Martis M."/>
            <person name="Narechania A."/>
            <person name="Otillar R.P."/>
            <person name="Penning B.W."/>
            <person name="Salamov A.A."/>
            <person name="Wang Y."/>
            <person name="Zhang L."/>
            <person name="Carpita N.C."/>
            <person name="Freeling M."/>
            <person name="Gingle A.R."/>
            <person name="Hash C.T."/>
            <person name="Keller B."/>
            <person name="Klein P."/>
            <person name="Kresovich S."/>
            <person name="McCann M.C."/>
            <person name="Ming R."/>
            <person name="Peterson D.G."/>
            <person name="Mehboob-ur-Rahman"/>
            <person name="Ware D."/>
            <person name="Westhoff P."/>
            <person name="Mayer K.F."/>
            <person name="Messing J."/>
            <person name="Rokhsar D.S."/>
        </authorList>
    </citation>
    <scope>NUCLEOTIDE SEQUENCE [LARGE SCALE GENOMIC DNA]</scope>
    <source>
        <strain evidence="3">cv. BTx623</strain>
    </source>
</reference>
<name>A0A1Z5S956_SORBI</name>
<keyword evidence="3" id="KW-1185">Reference proteome</keyword>
<dbReference type="Gramene" id="OQU92356">
    <property type="protein sequence ID" value="OQU92356"/>
    <property type="gene ID" value="SORBI_3001G332050"/>
</dbReference>
<dbReference type="EMBL" id="CM000760">
    <property type="protein sequence ID" value="OQU92356.1"/>
    <property type="molecule type" value="Genomic_DNA"/>
</dbReference>
<accession>A0A1Z5S956</accession>
<proteinExistence type="predicted"/>
<reference evidence="3" key="2">
    <citation type="journal article" date="2018" name="Plant J.">
        <title>The Sorghum bicolor reference genome: improved assembly, gene annotations, a transcriptome atlas, and signatures of genome organization.</title>
        <authorList>
            <person name="McCormick R.F."/>
            <person name="Truong S.K."/>
            <person name="Sreedasyam A."/>
            <person name="Jenkins J."/>
            <person name="Shu S."/>
            <person name="Sims D."/>
            <person name="Kennedy M."/>
            <person name="Amirebrahimi M."/>
            <person name="Weers B.D."/>
            <person name="McKinley B."/>
            <person name="Mattison A."/>
            <person name="Morishige D.T."/>
            <person name="Grimwood J."/>
            <person name="Schmutz J."/>
            <person name="Mullet J.E."/>
        </authorList>
    </citation>
    <scope>NUCLEOTIDE SEQUENCE [LARGE SCALE GENOMIC DNA]</scope>
    <source>
        <strain evidence="3">cv. BTx623</strain>
    </source>
</reference>
<feature type="compositionally biased region" description="Low complexity" evidence="1">
    <location>
        <begin position="1"/>
        <end position="19"/>
    </location>
</feature>
<dbReference type="InParanoid" id="A0A1Z5S956"/>
<dbReference type="AlphaFoldDB" id="A0A1Z5S956"/>
<gene>
    <name evidence="2" type="ORF">SORBI_3001G332050</name>
</gene>
<organism evidence="2 3">
    <name type="scientific">Sorghum bicolor</name>
    <name type="common">Sorghum</name>
    <name type="synonym">Sorghum vulgare</name>
    <dbReference type="NCBI Taxonomy" id="4558"/>
    <lineage>
        <taxon>Eukaryota</taxon>
        <taxon>Viridiplantae</taxon>
        <taxon>Streptophyta</taxon>
        <taxon>Embryophyta</taxon>
        <taxon>Tracheophyta</taxon>
        <taxon>Spermatophyta</taxon>
        <taxon>Magnoliopsida</taxon>
        <taxon>Liliopsida</taxon>
        <taxon>Poales</taxon>
        <taxon>Poaceae</taxon>
        <taxon>PACMAD clade</taxon>
        <taxon>Panicoideae</taxon>
        <taxon>Andropogonodae</taxon>
        <taxon>Andropogoneae</taxon>
        <taxon>Sorghinae</taxon>
        <taxon>Sorghum</taxon>
    </lineage>
</organism>
<sequence>MAGSGVSSRSSHRISNSPSQQHPTIIKQLYLDTRFGGLTGEFEMRSLDLEETLASAIYGFSHARSVINEPSSIRDFENQQLSHKSNSKENKFLLLLMRESNAKANSIGALIDETIVANSIAASGALIDETRVANNIERRKIRCDGKSKKFCNFFIETKRSLNI</sequence>
<evidence type="ECO:0000256" key="1">
    <source>
        <dbReference type="SAM" id="MobiDB-lite"/>
    </source>
</evidence>
<protein>
    <submittedName>
        <fullName evidence="2">Uncharacterized protein</fullName>
    </submittedName>
</protein>